<dbReference type="EMBL" id="QKYT01000039">
    <property type="protein sequence ID" value="RIA96733.1"/>
    <property type="molecule type" value="Genomic_DNA"/>
</dbReference>
<organism evidence="1 2">
    <name type="scientific">Glomus cerebriforme</name>
    <dbReference type="NCBI Taxonomy" id="658196"/>
    <lineage>
        <taxon>Eukaryota</taxon>
        <taxon>Fungi</taxon>
        <taxon>Fungi incertae sedis</taxon>
        <taxon>Mucoromycota</taxon>
        <taxon>Glomeromycotina</taxon>
        <taxon>Glomeromycetes</taxon>
        <taxon>Glomerales</taxon>
        <taxon>Glomeraceae</taxon>
        <taxon>Glomus</taxon>
    </lineage>
</organism>
<proteinExistence type="predicted"/>
<accession>A0A397TER4</accession>
<dbReference type="AlphaFoldDB" id="A0A397TER4"/>
<keyword evidence="2" id="KW-1185">Reference proteome</keyword>
<protein>
    <submittedName>
        <fullName evidence="1">Uncharacterized protein</fullName>
    </submittedName>
</protein>
<reference evidence="1 2" key="1">
    <citation type="submission" date="2018-06" db="EMBL/GenBank/DDBJ databases">
        <title>Comparative genomics reveals the genomic features of Rhizophagus irregularis, R. cerebriforme, R. diaphanum and Gigaspora rosea, and their symbiotic lifestyle signature.</title>
        <authorList>
            <person name="Morin E."/>
            <person name="San Clemente H."/>
            <person name="Chen E.C.H."/>
            <person name="De La Providencia I."/>
            <person name="Hainaut M."/>
            <person name="Kuo A."/>
            <person name="Kohler A."/>
            <person name="Murat C."/>
            <person name="Tang N."/>
            <person name="Roy S."/>
            <person name="Loubradou J."/>
            <person name="Henrissat B."/>
            <person name="Grigoriev I.V."/>
            <person name="Corradi N."/>
            <person name="Roux C."/>
            <person name="Martin F.M."/>
        </authorList>
    </citation>
    <scope>NUCLEOTIDE SEQUENCE [LARGE SCALE GENOMIC DNA]</scope>
    <source>
        <strain evidence="1 2">DAOM 227022</strain>
    </source>
</reference>
<comment type="caution">
    <text evidence="1">The sequence shown here is derived from an EMBL/GenBank/DDBJ whole genome shotgun (WGS) entry which is preliminary data.</text>
</comment>
<sequence length="246" mass="28389">MLKDELAFQECIEVINANVEEVITNKADAREKKWWINGNYKIIDENRTVKQKCSLLSPIVQALRTSIIKGQLLFIPCGTGLGILSLEEGHTICAKVSKYNFYGVIYEHGDALLLDYAFCKLKDSDYNYFYSHFHGQFHPIITCVEDIIMDIPVKDAVSANWKVLTKRVKILINHYMDHDSLPTKILDTMSTVNNASSCGYLWEIYLTTEFENIFNGHIDIRDMPMFVGILIHLWDHQRLLNQLILL</sequence>
<gene>
    <name evidence="1" type="ORF">C1645_802210</name>
</gene>
<dbReference type="OrthoDB" id="2393824at2759"/>
<dbReference type="Proteomes" id="UP000265703">
    <property type="component" value="Unassembled WGS sequence"/>
</dbReference>
<evidence type="ECO:0000313" key="1">
    <source>
        <dbReference type="EMBL" id="RIA96733.1"/>
    </source>
</evidence>
<evidence type="ECO:0000313" key="2">
    <source>
        <dbReference type="Proteomes" id="UP000265703"/>
    </source>
</evidence>
<name>A0A397TER4_9GLOM</name>